<organism evidence="3">
    <name type="scientific">Thermocrispum agreste</name>
    <dbReference type="NCBI Taxonomy" id="37925"/>
    <lineage>
        <taxon>Bacteria</taxon>
        <taxon>Bacillati</taxon>
        <taxon>Actinomycetota</taxon>
        <taxon>Actinomycetes</taxon>
        <taxon>Pseudonocardiales</taxon>
        <taxon>Pseudonocardiaceae</taxon>
        <taxon>Thermocrispum</taxon>
    </lineage>
</organism>
<dbReference type="Gene3D" id="2.30.30.440">
    <property type="entry name" value="Domain of unknown function DUF1918"/>
    <property type="match status" value="1"/>
</dbReference>
<accession>A0A2W4LSQ6</accession>
<evidence type="ECO:0000313" key="3">
    <source>
        <dbReference type="EMBL" id="PZN00704.1"/>
    </source>
</evidence>
<dbReference type="InterPro" id="IPR015035">
    <property type="entry name" value="DUF1918"/>
</dbReference>
<reference evidence="2" key="4">
    <citation type="submission" date="2023-08" db="EMBL/GenBank/DDBJ databases">
        <authorList>
            <person name="Guima S.E.S."/>
            <person name="Martins L.F."/>
            <person name="Silva A.M."/>
            <person name="Setubal J.C."/>
        </authorList>
    </citation>
    <scope>NUCLEOTIDE SEQUENCE</scope>
    <source>
        <strain evidence="2">ZC4RG45</strain>
    </source>
</reference>
<evidence type="ECO:0000313" key="2">
    <source>
        <dbReference type="EMBL" id="MFO7192181.1"/>
    </source>
</evidence>
<evidence type="ECO:0000313" key="4">
    <source>
        <dbReference type="Proteomes" id="UP000249324"/>
    </source>
</evidence>
<protein>
    <submittedName>
        <fullName evidence="3">DUF1918 domain-containing protein</fullName>
    </submittedName>
</protein>
<comment type="caution">
    <text evidence="3">The sequence shown here is derived from an EMBL/GenBank/DDBJ whole genome shotgun (WGS) entry which is preliminary data.</text>
</comment>
<sequence length="61" mass="6672">MRASTGDKILVHGPKVGVAEQEAEIIEVRGENGKPPYLVRFDDGRETLMFPGPDAVVVHKN</sequence>
<gene>
    <name evidence="2" type="ORF">DIU77_008060</name>
    <name evidence="3" type="ORF">DIU77_02920</name>
</gene>
<proteinExistence type="predicted"/>
<dbReference type="Proteomes" id="UP000249324">
    <property type="component" value="Unassembled WGS sequence"/>
</dbReference>
<name>A0A2W4LSQ6_9PSEU</name>
<reference evidence="2" key="2">
    <citation type="submission" date="2018-05" db="EMBL/GenBank/DDBJ databases">
        <authorList>
            <person name="Moura L."/>
            <person name="Setubal J.C."/>
        </authorList>
    </citation>
    <scope>NUCLEOTIDE SEQUENCE</scope>
    <source>
        <strain evidence="2">ZC4RG45</strain>
    </source>
</reference>
<dbReference type="SUPFAM" id="SSF50118">
    <property type="entry name" value="Cell growth inhibitor/plasmid maintenance toxic component"/>
    <property type="match status" value="1"/>
</dbReference>
<dbReference type="Pfam" id="PF08940">
    <property type="entry name" value="DUF1918"/>
    <property type="match status" value="1"/>
</dbReference>
<dbReference type="EMBL" id="QGUI02000078">
    <property type="protein sequence ID" value="MFO7192181.1"/>
    <property type="molecule type" value="Genomic_DNA"/>
</dbReference>
<feature type="domain" description="DUF1918" evidence="1">
    <location>
        <begin position="1"/>
        <end position="57"/>
    </location>
</feature>
<reference evidence="2 4" key="3">
    <citation type="journal article" date="2021" name="BMC Genomics">
        <title>Genome-resolved metagenome and metatranscriptome analyses of thermophilic composting reveal key bacterial players and their metabolic interactions.</title>
        <authorList>
            <person name="Braga L.P.P."/>
            <person name="Pereira R.V."/>
            <person name="Martins L.F."/>
            <person name="Moura L.M.S."/>
            <person name="Sanchez F.B."/>
            <person name="Patane J.S.L."/>
            <person name="da Silva A.M."/>
            <person name="Setubal J.C."/>
        </authorList>
    </citation>
    <scope>NUCLEOTIDE SEQUENCE [LARGE SCALE GENOMIC DNA]</scope>
    <source>
        <strain evidence="2">ZC4RG45</strain>
    </source>
</reference>
<dbReference type="AlphaFoldDB" id="A0A2W4LSQ6"/>
<dbReference type="EMBL" id="QGUI01000067">
    <property type="protein sequence ID" value="PZN00704.1"/>
    <property type="molecule type" value="Genomic_DNA"/>
</dbReference>
<reference evidence="3" key="1">
    <citation type="submission" date="2018-05" db="EMBL/GenBank/DDBJ databases">
        <authorList>
            <person name="Lanie J.A."/>
            <person name="Ng W.-L."/>
            <person name="Kazmierczak K.M."/>
            <person name="Andrzejewski T.M."/>
            <person name="Davidsen T.M."/>
            <person name="Wayne K.J."/>
            <person name="Tettelin H."/>
            <person name="Glass J.I."/>
            <person name="Rusch D."/>
            <person name="Podicherti R."/>
            <person name="Tsui H.-C.T."/>
            <person name="Winkler M.E."/>
        </authorList>
    </citation>
    <scope>NUCLEOTIDE SEQUENCE</scope>
    <source>
        <strain evidence="3">ZC4RG45</strain>
    </source>
</reference>
<dbReference type="STRING" id="1111738.GCA_000427905_01583"/>
<evidence type="ECO:0000259" key="1">
    <source>
        <dbReference type="Pfam" id="PF08940"/>
    </source>
</evidence>